<dbReference type="InterPro" id="IPR000905">
    <property type="entry name" value="Gcp-like_dom"/>
</dbReference>
<dbReference type="AlphaFoldDB" id="A0AAE3XJT9"/>
<feature type="domain" description="Gcp-like" evidence="1">
    <location>
        <begin position="32"/>
        <end position="138"/>
    </location>
</feature>
<dbReference type="SUPFAM" id="SSF53067">
    <property type="entry name" value="Actin-like ATPase domain"/>
    <property type="match status" value="2"/>
</dbReference>
<dbReference type="InterPro" id="IPR043129">
    <property type="entry name" value="ATPase_NBD"/>
</dbReference>
<protein>
    <submittedName>
        <fullName evidence="2">tRNA threonylcarbamoyladenosine biosynthesis protein TsaB</fullName>
    </submittedName>
</protein>
<dbReference type="Proteomes" id="UP001185092">
    <property type="component" value="Unassembled WGS sequence"/>
</dbReference>
<comment type="caution">
    <text evidence="2">The sequence shown here is derived from an EMBL/GenBank/DDBJ whole genome shotgun (WGS) entry which is preliminary data.</text>
</comment>
<dbReference type="NCBIfam" id="TIGR03725">
    <property type="entry name" value="T6A_YeaZ"/>
    <property type="match status" value="1"/>
</dbReference>
<name>A0AAE3XJT9_9BACT</name>
<organism evidence="2 3">
    <name type="scientific">Aureibacter tunicatorum</name>
    <dbReference type="NCBI Taxonomy" id="866807"/>
    <lineage>
        <taxon>Bacteria</taxon>
        <taxon>Pseudomonadati</taxon>
        <taxon>Bacteroidota</taxon>
        <taxon>Cytophagia</taxon>
        <taxon>Cytophagales</taxon>
        <taxon>Persicobacteraceae</taxon>
        <taxon>Aureibacter</taxon>
    </lineage>
</organism>
<evidence type="ECO:0000313" key="2">
    <source>
        <dbReference type="EMBL" id="MDR6237785.1"/>
    </source>
</evidence>
<dbReference type="InterPro" id="IPR022496">
    <property type="entry name" value="T6A_TsaB"/>
</dbReference>
<sequence length="231" mass="25296">MGLILSIESATNICSVALHREGQLLGREELFAEKSHSGMMTTVMGNVVTNCGFQLGDLSAVAVSEGPGSYTGLRIGTSSAKGLCYALNLPLIAVNTLHAMAKDVSSYILDESAILRPMLDARRMEVYTLSCDSNAETVIGDTKPVVVDESSFENDLSKAKVYFFGNGAEKCKPLFGEHENAFFIPDVNTSAHGVGLLAWEKFMKQEFVDLAYFEPFYLKEFHFTTPKKKLL</sequence>
<dbReference type="RefSeq" id="WP_309937256.1">
    <property type="nucleotide sequence ID" value="NZ_AP025305.1"/>
</dbReference>
<dbReference type="CDD" id="cd24032">
    <property type="entry name" value="ASKHA_NBD_TsaB"/>
    <property type="match status" value="1"/>
</dbReference>
<dbReference type="GO" id="GO:0002949">
    <property type="term" value="P:tRNA threonylcarbamoyladenosine modification"/>
    <property type="evidence" value="ECO:0007669"/>
    <property type="project" value="InterPro"/>
</dbReference>
<dbReference type="GO" id="GO:0005829">
    <property type="term" value="C:cytosol"/>
    <property type="evidence" value="ECO:0007669"/>
    <property type="project" value="TreeGrafter"/>
</dbReference>
<dbReference type="Gene3D" id="3.30.420.40">
    <property type="match status" value="2"/>
</dbReference>
<reference evidence="2" key="1">
    <citation type="submission" date="2023-07" db="EMBL/GenBank/DDBJ databases">
        <title>Genomic Encyclopedia of Type Strains, Phase IV (KMG-IV): sequencing the most valuable type-strain genomes for metagenomic binning, comparative biology and taxonomic classification.</title>
        <authorList>
            <person name="Goeker M."/>
        </authorList>
    </citation>
    <scope>NUCLEOTIDE SEQUENCE</scope>
    <source>
        <strain evidence="2">DSM 26174</strain>
    </source>
</reference>
<dbReference type="Pfam" id="PF00814">
    <property type="entry name" value="TsaD"/>
    <property type="match status" value="1"/>
</dbReference>
<evidence type="ECO:0000313" key="3">
    <source>
        <dbReference type="Proteomes" id="UP001185092"/>
    </source>
</evidence>
<dbReference type="EMBL" id="JAVDQD010000001">
    <property type="protein sequence ID" value="MDR6237785.1"/>
    <property type="molecule type" value="Genomic_DNA"/>
</dbReference>
<dbReference type="PANTHER" id="PTHR11735:SF11">
    <property type="entry name" value="TRNA THREONYLCARBAMOYLADENOSINE BIOSYNTHESIS PROTEIN TSAB"/>
    <property type="match status" value="1"/>
</dbReference>
<gene>
    <name evidence="2" type="ORF">HNQ88_000761</name>
</gene>
<dbReference type="PANTHER" id="PTHR11735">
    <property type="entry name" value="TRNA N6-ADENOSINE THREONYLCARBAMOYLTRANSFERASE"/>
    <property type="match status" value="1"/>
</dbReference>
<evidence type="ECO:0000259" key="1">
    <source>
        <dbReference type="Pfam" id="PF00814"/>
    </source>
</evidence>
<keyword evidence="3" id="KW-1185">Reference proteome</keyword>
<proteinExistence type="predicted"/>
<accession>A0AAE3XJT9</accession>